<dbReference type="Gene3D" id="3.40.50.300">
    <property type="entry name" value="P-loop containing nucleotide triphosphate hydrolases"/>
    <property type="match status" value="1"/>
</dbReference>
<dbReference type="Proteomes" id="UP000249299">
    <property type="component" value="Unassembled WGS sequence"/>
</dbReference>
<keyword evidence="3" id="KW-1185">Reference proteome</keyword>
<dbReference type="InterPro" id="IPR027417">
    <property type="entry name" value="P-loop_NTPase"/>
</dbReference>
<proteinExistence type="predicted"/>
<evidence type="ECO:0000259" key="1">
    <source>
        <dbReference type="Pfam" id="PF13521"/>
    </source>
</evidence>
<dbReference type="EMBL" id="NPEV01000001">
    <property type="protein sequence ID" value="RAI29988.1"/>
    <property type="molecule type" value="Genomic_DNA"/>
</dbReference>
<dbReference type="OrthoDB" id="5638848at2"/>
<protein>
    <submittedName>
        <fullName evidence="2">ATPase</fullName>
    </submittedName>
</protein>
<evidence type="ECO:0000313" key="3">
    <source>
        <dbReference type="Proteomes" id="UP000249299"/>
    </source>
</evidence>
<dbReference type="Pfam" id="PF13521">
    <property type="entry name" value="AAA_28"/>
    <property type="match status" value="1"/>
</dbReference>
<organism evidence="2 3">
    <name type="scientific">Rhodobium orientis</name>
    <dbReference type="NCBI Taxonomy" id="34017"/>
    <lineage>
        <taxon>Bacteria</taxon>
        <taxon>Pseudomonadati</taxon>
        <taxon>Pseudomonadota</taxon>
        <taxon>Alphaproteobacteria</taxon>
        <taxon>Hyphomicrobiales</taxon>
        <taxon>Rhodobiaceae</taxon>
        <taxon>Rhodobium</taxon>
    </lineage>
</organism>
<evidence type="ECO:0000313" key="2">
    <source>
        <dbReference type="EMBL" id="RAI29988.1"/>
    </source>
</evidence>
<gene>
    <name evidence="2" type="ORF">CH339_00170</name>
</gene>
<name>A0A327K3N4_9HYPH</name>
<accession>A0A327K3N4</accession>
<dbReference type="InterPro" id="IPR038727">
    <property type="entry name" value="NadR/Ttd14_AAA_dom"/>
</dbReference>
<comment type="caution">
    <text evidence="2">The sequence shown here is derived from an EMBL/GenBank/DDBJ whole genome shotgun (WGS) entry which is preliminary data.</text>
</comment>
<dbReference type="SUPFAM" id="SSF52540">
    <property type="entry name" value="P-loop containing nucleoside triphosphate hydrolases"/>
    <property type="match status" value="1"/>
</dbReference>
<dbReference type="AlphaFoldDB" id="A0A327K3N4"/>
<reference evidence="2 3" key="1">
    <citation type="submission" date="2017-07" db="EMBL/GenBank/DDBJ databases">
        <title>Draft Genome Sequences of Select Purple Nonsulfur Bacteria.</title>
        <authorList>
            <person name="Lasarre B."/>
            <person name="Mckinlay J.B."/>
        </authorList>
    </citation>
    <scope>NUCLEOTIDE SEQUENCE [LARGE SCALE GENOMIC DNA]</scope>
    <source>
        <strain evidence="2 3">DSM 11290</strain>
    </source>
</reference>
<sequence>MSKRFVVISGCSGGGKSTLVAELGARGHGIVEEPGRRIVEEERATGGTALPWVDMDAFLRRAIDMALADRTAAKDRSGWVFFDRGLIDAAAALEALTGEPVLAALGSEHRYHSCVFLTPPWPEIYGTDADRRHGLAEAEAEYRRLAQAFPRLGYETIILPKAPTPARADFVLSTLAELG</sequence>
<dbReference type="RefSeq" id="WP_111432242.1">
    <property type="nucleotide sequence ID" value="NZ_JACIGG010000001.1"/>
</dbReference>
<feature type="domain" description="NadR/Ttd14 AAA" evidence="1">
    <location>
        <begin position="6"/>
        <end position="166"/>
    </location>
</feature>